<dbReference type="Proteomes" id="UP000076722">
    <property type="component" value="Unassembled WGS sequence"/>
</dbReference>
<keyword evidence="3" id="KW-1185">Reference proteome</keyword>
<evidence type="ECO:0000313" key="3">
    <source>
        <dbReference type="Proteomes" id="UP000076722"/>
    </source>
</evidence>
<dbReference type="AlphaFoldDB" id="A0A164SQZ2"/>
<feature type="region of interest" description="Disordered" evidence="1">
    <location>
        <begin position="145"/>
        <end position="174"/>
    </location>
</feature>
<evidence type="ECO:0000256" key="1">
    <source>
        <dbReference type="SAM" id="MobiDB-lite"/>
    </source>
</evidence>
<name>A0A164SQZ2_9AGAM</name>
<gene>
    <name evidence="2" type="ORF">SISNIDRAFT_467323</name>
</gene>
<accession>A0A164SQZ2</accession>
<feature type="compositionally biased region" description="Polar residues" evidence="1">
    <location>
        <begin position="160"/>
        <end position="170"/>
    </location>
</feature>
<reference evidence="2 3" key="1">
    <citation type="journal article" date="2016" name="Mol. Biol. Evol.">
        <title>Comparative Genomics of Early-Diverging Mushroom-Forming Fungi Provides Insights into the Origins of Lignocellulose Decay Capabilities.</title>
        <authorList>
            <person name="Nagy L.G."/>
            <person name="Riley R."/>
            <person name="Tritt A."/>
            <person name="Adam C."/>
            <person name="Daum C."/>
            <person name="Floudas D."/>
            <person name="Sun H."/>
            <person name="Yadav J.S."/>
            <person name="Pangilinan J."/>
            <person name="Larsson K.H."/>
            <person name="Matsuura K."/>
            <person name="Barry K."/>
            <person name="Labutti K."/>
            <person name="Kuo R."/>
            <person name="Ohm R.A."/>
            <person name="Bhattacharya S.S."/>
            <person name="Shirouzu T."/>
            <person name="Yoshinaga Y."/>
            <person name="Martin F.M."/>
            <person name="Grigoriev I.V."/>
            <person name="Hibbett D.S."/>
        </authorList>
    </citation>
    <scope>NUCLEOTIDE SEQUENCE [LARGE SCALE GENOMIC DNA]</scope>
    <source>
        <strain evidence="2 3">HHB9708</strain>
    </source>
</reference>
<evidence type="ECO:0000313" key="2">
    <source>
        <dbReference type="EMBL" id="KZS91717.1"/>
    </source>
</evidence>
<protein>
    <submittedName>
        <fullName evidence="2">Uncharacterized protein</fullName>
    </submittedName>
</protein>
<organism evidence="2 3">
    <name type="scientific">Sistotremastrum niveocremeum HHB9708</name>
    <dbReference type="NCBI Taxonomy" id="1314777"/>
    <lineage>
        <taxon>Eukaryota</taxon>
        <taxon>Fungi</taxon>
        <taxon>Dikarya</taxon>
        <taxon>Basidiomycota</taxon>
        <taxon>Agaricomycotina</taxon>
        <taxon>Agaricomycetes</taxon>
        <taxon>Sistotremastrales</taxon>
        <taxon>Sistotremastraceae</taxon>
        <taxon>Sertulicium</taxon>
        <taxon>Sertulicium niveocremeum</taxon>
    </lineage>
</organism>
<dbReference type="EMBL" id="KV419413">
    <property type="protein sequence ID" value="KZS91717.1"/>
    <property type="molecule type" value="Genomic_DNA"/>
</dbReference>
<proteinExistence type="predicted"/>
<feature type="region of interest" description="Disordered" evidence="1">
    <location>
        <begin position="56"/>
        <end position="85"/>
    </location>
</feature>
<sequence>MTKYPLSPIQLHLSPVAALRRTTDLLVLNYLPGAVVFTTIRVVSVSVQYRDLGSSPNAPLLSQPPATSKSMAHVRRDDADDDRDQEVDSVPEFWLSSSLAFYPLVPSIAASVSHSSSLHRFLSLSLTRDCPPYFHMFRLDPRHTDTDLPRPARPLISPKSLLTDNGMSMQDDTRENDAKLRFSTATRHPAIRRGCIRVTGYPRDRISVTAPAADGGWSLQPPSSTTSIHPSANPSLIHPFPPPIVFCKCTHTVLRLLGDVVDEEGGEIVA</sequence>